<evidence type="ECO:0000256" key="6">
    <source>
        <dbReference type="ARBA" id="ARBA00022925"/>
    </source>
</evidence>
<proteinExistence type="inferred from homology"/>
<protein>
    <submittedName>
        <fullName evidence="13">Bacteriorhodopsin</fullName>
    </submittedName>
</protein>
<evidence type="ECO:0000313" key="13">
    <source>
        <dbReference type="EMBL" id="AXR80494.1"/>
    </source>
</evidence>
<feature type="transmembrane region" description="Helical" evidence="11">
    <location>
        <begin position="6"/>
        <end position="24"/>
    </location>
</feature>
<evidence type="ECO:0000256" key="9">
    <source>
        <dbReference type="ARBA" id="ARBA00023136"/>
    </source>
</evidence>
<feature type="transmembrane region" description="Helical" evidence="11">
    <location>
        <begin position="73"/>
        <end position="91"/>
    </location>
</feature>
<dbReference type="PROSITE" id="PS00327">
    <property type="entry name" value="BACTERIAL_OPSIN_RET"/>
    <property type="match status" value="1"/>
</dbReference>
<sequence length="239" mass="25104">MIEPTLLFWLGALGMAVGTVAFVLGGISTESVYRRYYAILASISLIAAVAYAMMALEIGWVTVGDNVVFTPRYVDWILTTPLLLLFLGLLAGSDSRELGVVIAVNTAVMVLGFAAALVPGGLGYGLFVVAGIVYLGLLYLLLGPMSDRAAEQGAAVTSLFTSLRNLTVILWSVYPVIWLLGPPGLGMITPTVDIMLISYLDVLTKVGFGLIALNTGTILETERGQSIAEATADGPVGAD</sequence>
<dbReference type="GO" id="GO:0007602">
    <property type="term" value="P:phototransduction"/>
    <property type="evidence" value="ECO:0007669"/>
    <property type="project" value="UniProtKB-KW"/>
</dbReference>
<dbReference type="SMART" id="SM01021">
    <property type="entry name" value="Bac_rhodopsin"/>
    <property type="match status" value="1"/>
</dbReference>
<keyword evidence="6" id="KW-0681">Retinal protein</keyword>
<feature type="transmembrane region" description="Helical" evidence="11">
    <location>
        <begin position="36"/>
        <end position="61"/>
    </location>
</feature>
<dbReference type="InterPro" id="IPR018229">
    <property type="entry name" value="Rhodopsin_retinal_BS"/>
</dbReference>
<gene>
    <name evidence="12" type="ORF">AArc1_0481</name>
    <name evidence="13" type="ORF">AArcMg_0471</name>
</gene>
<dbReference type="OrthoDB" id="330248at2157"/>
<dbReference type="Gene3D" id="1.20.1070.10">
    <property type="entry name" value="Rhodopsin 7-helix transmembrane proteins"/>
    <property type="match status" value="1"/>
</dbReference>
<dbReference type="Pfam" id="PF01036">
    <property type="entry name" value="Bac_rhodopsin"/>
    <property type="match status" value="1"/>
</dbReference>
<evidence type="ECO:0000313" key="12">
    <source>
        <dbReference type="EMBL" id="AXR76825.1"/>
    </source>
</evidence>
<dbReference type="GeneID" id="37640954"/>
<feature type="transmembrane region" description="Helical" evidence="11">
    <location>
        <begin position="194"/>
        <end position="213"/>
    </location>
</feature>
<dbReference type="SUPFAM" id="SSF81321">
    <property type="entry name" value="Family A G protein-coupled receptor-like"/>
    <property type="match status" value="1"/>
</dbReference>
<evidence type="ECO:0000313" key="15">
    <source>
        <dbReference type="Proteomes" id="UP000258707"/>
    </source>
</evidence>
<dbReference type="GO" id="GO:0016020">
    <property type="term" value="C:membrane"/>
    <property type="evidence" value="ECO:0007669"/>
    <property type="project" value="UniProtKB-SubCell"/>
</dbReference>
<comment type="similarity">
    <text evidence="2">Belongs to the archaeal/bacterial/fungal opsin family.</text>
</comment>
<evidence type="ECO:0000313" key="14">
    <source>
        <dbReference type="Proteomes" id="UP000258613"/>
    </source>
</evidence>
<evidence type="ECO:0000256" key="10">
    <source>
        <dbReference type="ARBA" id="ARBA00023170"/>
    </source>
</evidence>
<dbReference type="GO" id="GO:0009881">
    <property type="term" value="F:photoreceptor activity"/>
    <property type="evidence" value="ECO:0007669"/>
    <property type="project" value="UniProtKB-KW"/>
</dbReference>
<keyword evidence="5 11" id="KW-0812">Transmembrane</keyword>
<organism evidence="13 14">
    <name type="scientific">Natrarchaeobaculum sulfurireducens</name>
    <dbReference type="NCBI Taxonomy" id="2044521"/>
    <lineage>
        <taxon>Archaea</taxon>
        <taxon>Methanobacteriati</taxon>
        <taxon>Methanobacteriota</taxon>
        <taxon>Stenosarchaea group</taxon>
        <taxon>Halobacteria</taxon>
        <taxon>Halobacteriales</taxon>
        <taxon>Natrialbaceae</taxon>
        <taxon>Natrarchaeobaculum</taxon>
    </lineage>
</organism>
<dbReference type="PANTHER" id="PTHR28286:SF2">
    <property type="entry name" value="BACTERIORHODOPSIN _OPSIN, NOPA (EUROFUNG)"/>
    <property type="match status" value="1"/>
</dbReference>
<dbReference type="PRINTS" id="PR00251">
    <property type="entry name" value="BACTRLOPSIN"/>
</dbReference>
<evidence type="ECO:0000256" key="5">
    <source>
        <dbReference type="ARBA" id="ARBA00022692"/>
    </source>
</evidence>
<dbReference type="EMBL" id="CP027033">
    <property type="protein sequence ID" value="AXR80494.1"/>
    <property type="molecule type" value="Genomic_DNA"/>
</dbReference>
<dbReference type="PANTHER" id="PTHR28286">
    <property type="match status" value="1"/>
</dbReference>
<dbReference type="GO" id="GO:0005216">
    <property type="term" value="F:monoatomic ion channel activity"/>
    <property type="evidence" value="ECO:0007669"/>
    <property type="project" value="InterPro"/>
</dbReference>
<evidence type="ECO:0000256" key="4">
    <source>
        <dbReference type="ARBA" id="ARBA00022606"/>
    </source>
</evidence>
<evidence type="ECO:0000256" key="11">
    <source>
        <dbReference type="SAM" id="Phobius"/>
    </source>
</evidence>
<keyword evidence="14" id="KW-1185">Reference proteome</keyword>
<keyword evidence="7 11" id="KW-1133">Transmembrane helix</keyword>
<evidence type="ECO:0000256" key="3">
    <source>
        <dbReference type="ARBA" id="ARBA00022543"/>
    </source>
</evidence>
<comment type="subcellular location">
    <subcellularLocation>
        <location evidence="1">Membrane</location>
        <topology evidence="1">Multi-pass membrane protein</topology>
    </subcellularLocation>
</comment>
<keyword evidence="10" id="KW-0675">Receptor</keyword>
<dbReference type="KEGG" id="nag:AArcMg_0471"/>
<evidence type="ECO:0000256" key="7">
    <source>
        <dbReference type="ARBA" id="ARBA00022989"/>
    </source>
</evidence>
<accession>A0A346PLU9</accession>
<name>A0A346PLU9_9EURY</name>
<dbReference type="AlphaFoldDB" id="A0A346PLU9"/>
<dbReference type="RefSeq" id="WP_117362954.1">
    <property type="nucleotide sequence ID" value="NZ_CP024047.1"/>
</dbReference>
<evidence type="ECO:0000256" key="1">
    <source>
        <dbReference type="ARBA" id="ARBA00004141"/>
    </source>
</evidence>
<dbReference type="KEGG" id="nan:AArc1_0481"/>
<reference evidence="13" key="3">
    <citation type="journal article" date="2019" name="Int. J. Syst. Evol. Microbiol.">
        <title>Natronolimnobius sulfurireducens sp. nov. and Halalkaliarchaeum desulfuricum gen. nov., sp. nov., the first sulfur-respiring alkaliphilic haloarchaea from hypersaline alkaline lakes.</title>
        <authorList>
            <person name="Sorokin D.Y."/>
            <person name="Yakimov M."/>
            <person name="Messina E."/>
            <person name="Merkel A.Y."/>
            <person name="Bale N.J."/>
            <person name="Sinninghe Damste J.S."/>
        </authorList>
    </citation>
    <scope>NUCLEOTIDE SEQUENCE</scope>
    <source>
        <strain evidence="13">AArc-Mg</strain>
        <strain evidence="12">AArc1</strain>
    </source>
</reference>
<reference evidence="15" key="1">
    <citation type="submission" date="2017-10" db="EMBL/GenBank/DDBJ databases">
        <title>Phenotypic and genomic properties of facultatively anaerobic sulfur-reducing natronoarchaea from hypersaline soda lakes.</title>
        <authorList>
            <person name="Sorokin D.Y."/>
            <person name="Kublanov I.V."/>
            <person name="Roman P."/>
            <person name="Sinninghe Damste J.S."/>
            <person name="Golyshin P.N."/>
            <person name="Rojo D."/>
            <person name="Ciordia S."/>
            <person name="Mena Md.C."/>
            <person name="Ferrer M."/>
            <person name="Messina E."/>
            <person name="Smedile F."/>
            <person name="La Spada G."/>
            <person name="La Cono V."/>
            <person name="Yakimov M.M."/>
        </authorList>
    </citation>
    <scope>NUCLEOTIDE SEQUENCE [LARGE SCALE GENOMIC DNA]</scope>
    <source>
        <strain evidence="15">AArc1</strain>
    </source>
</reference>
<reference evidence="14" key="2">
    <citation type="submission" date="2018-02" db="EMBL/GenBank/DDBJ databases">
        <title>Phenotypic and genomic properties of facultatively anaerobic sulfur-reducing natronoarchaea from hypersaline soda lakes.</title>
        <authorList>
            <person name="Sorokin D.Y."/>
            <person name="Kublanov I.V."/>
            <person name="Roman P."/>
            <person name="Sinninghe Damste J.S."/>
            <person name="Golyshin P.N."/>
            <person name="Rojo D."/>
            <person name="Ciordia S."/>
            <person name="Mena M.D.C."/>
            <person name="Ferrer M."/>
            <person name="Messina E."/>
            <person name="Smedile F."/>
            <person name="La Spada G."/>
            <person name="La Cono V."/>
            <person name="Yakimov M.M."/>
        </authorList>
    </citation>
    <scope>NUCLEOTIDE SEQUENCE [LARGE SCALE GENOMIC DNA]</scope>
    <source>
        <strain evidence="14">AArc-Mg</strain>
    </source>
</reference>
<feature type="transmembrane region" description="Helical" evidence="11">
    <location>
        <begin position="124"/>
        <end position="142"/>
    </location>
</feature>
<dbReference type="Proteomes" id="UP000258613">
    <property type="component" value="Chromosome"/>
</dbReference>
<accession>A0A346PBD0</accession>
<keyword evidence="4" id="KW-0716">Sensory transduction</keyword>
<dbReference type="InterPro" id="IPR001425">
    <property type="entry name" value="Arc/bac/fun_rhodopsins"/>
</dbReference>
<keyword evidence="9 11" id="KW-0472">Membrane</keyword>
<evidence type="ECO:0000256" key="8">
    <source>
        <dbReference type="ARBA" id="ARBA00022991"/>
    </source>
</evidence>
<keyword evidence="3" id="KW-0600">Photoreceptor protein</keyword>
<dbReference type="PROSITE" id="PS00950">
    <property type="entry name" value="BACTERIAL_OPSIN_1"/>
    <property type="match status" value="1"/>
</dbReference>
<dbReference type="Proteomes" id="UP000258707">
    <property type="component" value="Chromosome"/>
</dbReference>
<keyword evidence="8" id="KW-0157">Chromophore</keyword>
<evidence type="ECO:0000256" key="2">
    <source>
        <dbReference type="ARBA" id="ARBA00008130"/>
    </source>
</evidence>
<feature type="transmembrane region" description="Helical" evidence="11">
    <location>
        <begin position="98"/>
        <end position="118"/>
    </location>
</feature>
<dbReference type="EMBL" id="CP024047">
    <property type="protein sequence ID" value="AXR76825.1"/>
    <property type="molecule type" value="Genomic_DNA"/>
</dbReference>